<dbReference type="InterPro" id="IPR036388">
    <property type="entry name" value="WH-like_DNA-bd_sf"/>
</dbReference>
<evidence type="ECO:0000256" key="1">
    <source>
        <dbReference type="ARBA" id="ARBA00009437"/>
    </source>
</evidence>
<evidence type="ECO:0000256" key="2">
    <source>
        <dbReference type="ARBA" id="ARBA00023015"/>
    </source>
</evidence>
<dbReference type="SUPFAM" id="SSF53850">
    <property type="entry name" value="Periplasmic binding protein-like II"/>
    <property type="match status" value="1"/>
</dbReference>
<dbReference type="GO" id="GO:0003700">
    <property type="term" value="F:DNA-binding transcription factor activity"/>
    <property type="evidence" value="ECO:0007669"/>
    <property type="project" value="InterPro"/>
</dbReference>
<dbReference type="InterPro" id="IPR050389">
    <property type="entry name" value="LysR-type_TF"/>
</dbReference>
<dbReference type="Pfam" id="PF03466">
    <property type="entry name" value="LysR_substrate"/>
    <property type="match status" value="1"/>
</dbReference>
<keyword evidence="4" id="KW-0804">Transcription</keyword>
<dbReference type="Gene3D" id="1.10.10.10">
    <property type="entry name" value="Winged helix-like DNA-binding domain superfamily/Winged helix DNA-binding domain"/>
    <property type="match status" value="1"/>
</dbReference>
<dbReference type="CDD" id="cd08417">
    <property type="entry name" value="PBP2_Nitroaromatics_like"/>
    <property type="match status" value="1"/>
</dbReference>
<dbReference type="Pfam" id="PF00126">
    <property type="entry name" value="HTH_1"/>
    <property type="match status" value="1"/>
</dbReference>
<dbReference type="InterPro" id="IPR037402">
    <property type="entry name" value="YidZ_PBP2"/>
</dbReference>
<dbReference type="Gene3D" id="3.40.190.10">
    <property type="entry name" value="Periplasmic binding protein-like II"/>
    <property type="match status" value="2"/>
</dbReference>
<protein>
    <submittedName>
        <fullName evidence="6">LysR family transcriptional regulator</fullName>
    </submittedName>
</protein>
<dbReference type="AlphaFoldDB" id="A0A8J3FZK6"/>
<dbReference type="RefSeq" id="WP_189493343.1">
    <property type="nucleotide sequence ID" value="NZ_BMZG01000007.1"/>
</dbReference>
<dbReference type="EMBL" id="BMZG01000007">
    <property type="protein sequence ID" value="GHA75020.1"/>
    <property type="molecule type" value="Genomic_DNA"/>
</dbReference>
<evidence type="ECO:0000313" key="6">
    <source>
        <dbReference type="EMBL" id="GHA75020.1"/>
    </source>
</evidence>
<dbReference type="SUPFAM" id="SSF46785">
    <property type="entry name" value="Winged helix' DNA-binding domain"/>
    <property type="match status" value="1"/>
</dbReference>
<dbReference type="GO" id="GO:0003677">
    <property type="term" value="F:DNA binding"/>
    <property type="evidence" value="ECO:0007669"/>
    <property type="project" value="UniProtKB-KW"/>
</dbReference>
<organism evidence="6 7">
    <name type="scientific">Formosimonas limnophila</name>
    <dbReference type="NCBI Taxonomy" id="1384487"/>
    <lineage>
        <taxon>Bacteria</taxon>
        <taxon>Pseudomonadati</taxon>
        <taxon>Pseudomonadota</taxon>
        <taxon>Betaproteobacteria</taxon>
        <taxon>Burkholderiales</taxon>
        <taxon>Burkholderiaceae</taxon>
        <taxon>Formosimonas</taxon>
    </lineage>
</organism>
<dbReference type="PANTHER" id="PTHR30118">
    <property type="entry name" value="HTH-TYPE TRANSCRIPTIONAL REGULATOR LEUO-RELATED"/>
    <property type="match status" value="1"/>
</dbReference>
<dbReference type="CDD" id="cd00090">
    <property type="entry name" value="HTH_ARSR"/>
    <property type="match status" value="1"/>
</dbReference>
<feature type="domain" description="HTH lysR-type" evidence="5">
    <location>
        <begin position="9"/>
        <end position="66"/>
    </location>
</feature>
<evidence type="ECO:0000259" key="5">
    <source>
        <dbReference type="PROSITE" id="PS50931"/>
    </source>
</evidence>
<dbReference type="PRINTS" id="PR00039">
    <property type="entry name" value="HTHLYSR"/>
</dbReference>
<dbReference type="InterPro" id="IPR005119">
    <property type="entry name" value="LysR_subst-bd"/>
</dbReference>
<evidence type="ECO:0000256" key="3">
    <source>
        <dbReference type="ARBA" id="ARBA00023125"/>
    </source>
</evidence>
<comment type="similarity">
    <text evidence="1">Belongs to the LysR transcriptional regulatory family.</text>
</comment>
<keyword evidence="7" id="KW-1185">Reference proteome</keyword>
<reference evidence="6" key="2">
    <citation type="submission" date="2020-09" db="EMBL/GenBank/DDBJ databases">
        <authorList>
            <person name="Sun Q."/>
            <person name="Kim S."/>
        </authorList>
    </citation>
    <scope>NUCLEOTIDE SEQUENCE</scope>
    <source>
        <strain evidence="6">KCTC 32501</strain>
    </source>
</reference>
<proteinExistence type="inferred from homology"/>
<dbReference type="Proteomes" id="UP000614287">
    <property type="component" value="Unassembled WGS sequence"/>
</dbReference>
<dbReference type="PANTHER" id="PTHR30118:SF15">
    <property type="entry name" value="TRANSCRIPTIONAL REGULATORY PROTEIN"/>
    <property type="match status" value="1"/>
</dbReference>
<reference evidence="6" key="1">
    <citation type="journal article" date="2014" name="Int. J. Syst. Evol. Microbiol.">
        <title>Complete genome sequence of Corynebacterium casei LMG S-19264T (=DSM 44701T), isolated from a smear-ripened cheese.</title>
        <authorList>
            <consortium name="US DOE Joint Genome Institute (JGI-PGF)"/>
            <person name="Walter F."/>
            <person name="Albersmeier A."/>
            <person name="Kalinowski J."/>
            <person name="Ruckert C."/>
        </authorList>
    </citation>
    <scope>NUCLEOTIDE SEQUENCE</scope>
    <source>
        <strain evidence="6">KCTC 32501</strain>
    </source>
</reference>
<dbReference type="InterPro" id="IPR000847">
    <property type="entry name" value="LysR_HTH_N"/>
</dbReference>
<evidence type="ECO:0000256" key="4">
    <source>
        <dbReference type="ARBA" id="ARBA00023163"/>
    </source>
</evidence>
<dbReference type="InterPro" id="IPR036390">
    <property type="entry name" value="WH_DNA-bd_sf"/>
</dbReference>
<dbReference type="InterPro" id="IPR011991">
    <property type="entry name" value="ArsR-like_HTH"/>
</dbReference>
<evidence type="ECO:0000313" key="7">
    <source>
        <dbReference type="Proteomes" id="UP000614287"/>
    </source>
</evidence>
<keyword evidence="2" id="KW-0805">Transcription regulation</keyword>
<keyword evidence="3" id="KW-0238">DNA-binding</keyword>
<dbReference type="PROSITE" id="PS50931">
    <property type="entry name" value="HTH_LYSR"/>
    <property type="match status" value="1"/>
</dbReference>
<accession>A0A8J3FZK6</accession>
<comment type="caution">
    <text evidence="6">The sequence shown here is derived from an EMBL/GenBank/DDBJ whole genome shotgun (WGS) entry which is preliminary data.</text>
</comment>
<gene>
    <name evidence="6" type="ORF">GCM10009007_15170</name>
</gene>
<name>A0A8J3FZK6_9BURK</name>
<sequence>MNKIDLRRIDLNLLLIFEVLMHERSVTRTAEALNRTQSAISHALARLREQLGDPLLVKAGGVMQPSPFALQLVEEVRPILRNIERVLQPHETFEPHTSKLNFRIALPDVVPNLFPLIAQSFIQQAPNALLEWCNVGDKVLMQIAEGQVDACLAPAHLRTVDGVTSCDMGGLEWACYMRRQHPAASQTWTAELWQSHSHIAVRVGDSPHNPVGKSSINAGLTRHVAIWVPKFSAIAPILAQTDLIATMPKILMQDSLRELDLVQRPVPYEQQPISQRLYWAERYNNDPANQWLRQLIKQHFETLQSAVETD</sequence>